<feature type="non-terminal residue" evidence="1">
    <location>
        <position position="1"/>
    </location>
</feature>
<keyword evidence="1" id="KW-0378">Hydrolase</keyword>
<dbReference type="Proteomes" id="UP001145114">
    <property type="component" value="Unassembled WGS sequence"/>
</dbReference>
<dbReference type="EMBL" id="JAMZIH010000833">
    <property type="protein sequence ID" value="KAJ1678815.1"/>
    <property type="molecule type" value="Genomic_DNA"/>
</dbReference>
<gene>
    <name evidence="1" type="primary">UBP15_2</name>
    <name evidence="1" type="ORF">EV182_003297</name>
</gene>
<organism evidence="1 2">
    <name type="scientific">Spiromyces aspiralis</name>
    <dbReference type="NCBI Taxonomy" id="68401"/>
    <lineage>
        <taxon>Eukaryota</taxon>
        <taxon>Fungi</taxon>
        <taxon>Fungi incertae sedis</taxon>
        <taxon>Zoopagomycota</taxon>
        <taxon>Kickxellomycotina</taxon>
        <taxon>Kickxellomycetes</taxon>
        <taxon>Kickxellales</taxon>
        <taxon>Kickxellaceae</taxon>
        <taxon>Spiromyces</taxon>
    </lineage>
</organism>
<proteinExistence type="predicted"/>
<name>A0ACC1HQI8_9FUNG</name>
<protein>
    <submittedName>
        <fullName evidence="1">Ubiquitin-specific protease ubp15</fullName>
        <ecNumber evidence="1">3.4.19.12</ecNumber>
    </submittedName>
</protein>
<reference evidence="1" key="1">
    <citation type="submission" date="2022-06" db="EMBL/GenBank/DDBJ databases">
        <title>Phylogenomic reconstructions and comparative analyses of Kickxellomycotina fungi.</title>
        <authorList>
            <person name="Reynolds N.K."/>
            <person name="Stajich J.E."/>
            <person name="Barry K."/>
            <person name="Grigoriev I.V."/>
            <person name="Crous P."/>
            <person name="Smith M.E."/>
        </authorList>
    </citation>
    <scope>NUCLEOTIDE SEQUENCE</scope>
    <source>
        <strain evidence="1">RSA 2271</strain>
    </source>
</reference>
<accession>A0ACC1HQI8</accession>
<dbReference type="EC" id="3.4.19.12" evidence="1"/>
<keyword evidence="2" id="KW-1185">Reference proteome</keyword>
<comment type="caution">
    <text evidence="1">The sequence shown here is derived from an EMBL/GenBank/DDBJ whole genome shotgun (WGS) entry which is preliminary data.</text>
</comment>
<keyword evidence="1" id="KW-0645">Protease</keyword>
<sequence>IDLGEFLASDAERDPSDPTVYCLHGVLVHSGDVSGGHYFAYLRPTEEDKWYRFDDDRVIPVLPEEVIDESYGGDLNGGNAPARTRPGLGPATRSVHKRITNAYMLVYIRKSRAKQILTPVSNDEIPQHLIKCLEEAKAEEERLRREYEERTRTLSVTVFDDNNFSRHQGFDMCYFDTQQPEDNPLYSKRFPRTMRYFEFKEQYAKERGLNKDDIRFWTLVGRVNKTVRLDAPIPERLIEPSDLIGEYNDQTLEKIYHDTFKKWSGLRLYCERKDEYVPQGEFVPCDNSTNLSLVLVKFYDPETQTMEGLGKVYVNAKQQIKDIIPLLRKKKGLSHDTELDLYEEIKPQLVERMDPEATFHKSEIQNGDIICFQLHRSGEDAANASHQQAMQPALRTAPEYFDRLTRQVPVMFCRYRPNDSDDEDGDEVSEANGGRADARTDAADPDAMETEEAVDNDEFELTLYSDDAYDTVAQAVARRIGVSDPLHLLFRRADLGYTKKQPIRRTPHTRLEDMAHFGVQHGRRQGYLYFEVLPMSIDEMENTTAVPVTFIGSSLRDEHVVKVRVNNNQSAQALIDSVHKRVQALKAKGNQKRQQQQQKGSNGVAADEDTSAPPISLRIYQEVMHRNIQPINPGEPVTTYLGHGSIIAEQFPSTSDHPLDKDRQYGESRVISVFQFTNYLRNTHGVPFVFTVFRDEPWEETWERIRVKLGMGKRDLTKVKAVVVPENASSVEQCRYIVGANVMHGNDMALVMPGGLQSPTPMDTPPRSVSPAPNNSEGTPLAEGRKEGDASTVPNQQQQQQQQHPTTLWEELAEGDTLALDYVDRYSKWRPTEKSIHIRS</sequence>
<evidence type="ECO:0000313" key="2">
    <source>
        <dbReference type="Proteomes" id="UP001145114"/>
    </source>
</evidence>
<evidence type="ECO:0000313" key="1">
    <source>
        <dbReference type="EMBL" id="KAJ1678815.1"/>
    </source>
</evidence>